<evidence type="ECO:0000313" key="2">
    <source>
        <dbReference type="Proteomes" id="UP000265515"/>
    </source>
</evidence>
<proteinExistence type="predicted"/>
<keyword evidence="2" id="KW-1185">Reference proteome</keyword>
<accession>A0A388MA17</accession>
<evidence type="ECO:0000313" key="1">
    <source>
        <dbReference type="EMBL" id="GBG91414.1"/>
    </source>
</evidence>
<comment type="caution">
    <text evidence="1">The sequence shown here is derived from an EMBL/GenBank/DDBJ whole genome shotgun (WGS) entry which is preliminary data.</text>
</comment>
<protein>
    <submittedName>
        <fullName evidence="1">Uncharacterized protein</fullName>
    </submittedName>
</protein>
<dbReference type="EMBL" id="BFEA01000904">
    <property type="protein sequence ID" value="GBG91414.1"/>
    <property type="molecule type" value="Genomic_DNA"/>
</dbReference>
<dbReference type="Proteomes" id="UP000265515">
    <property type="component" value="Unassembled WGS sequence"/>
</dbReference>
<dbReference type="AlphaFoldDB" id="A0A388MA17"/>
<reference evidence="1 2" key="1">
    <citation type="journal article" date="2018" name="Cell">
        <title>The Chara Genome: Secondary Complexity and Implications for Plant Terrestrialization.</title>
        <authorList>
            <person name="Nishiyama T."/>
            <person name="Sakayama H."/>
            <person name="Vries J.D."/>
            <person name="Buschmann H."/>
            <person name="Saint-Marcoux D."/>
            <person name="Ullrich K.K."/>
            <person name="Haas F.B."/>
            <person name="Vanderstraeten L."/>
            <person name="Becker D."/>
            <person name="Lang D."/>
            <person name="Vosolsobe S."/>
            <person name="Rombauts S."/>
            <person name="Wilhelmsson P.K.I."/>
            <person name="Janitza P."/>
            <person name="Kern R."/>
            <person name="Heyl A."/>
            <person name="Rumpler F."/>
            <person name="Villalobos L.I.A.C."/>
            <person name="Clay J.M."/>
            <person name="Skokan R."/>
            <person name="Toyoda A."/>
            <person name="Suzuki Y."/>
            <person name="Kagoshima H."/>
            <person name="Schijlen E."/>
            <person name="Tajeshwar N."/>
            <person name="Catarino B."/>
            <person name="Hetherington A.J."/>
            <person name="Saltykova A."/>
            <person name="Bonnot C."/>
            <person name="Breuninger H."/>
            <person name="Symeonidi A."/>
            <person name="Radhakrishnan G.V."/>
            <person name="Van Nieuwerburgh F."/>
            <person name="Deforce D."/>
            <person name="Chang C."/>
            <person name="Karol K.G."/>
            <person name="Hedrich R."/>
            <person name="Ulvskov P."/>
            <person name="Glockner G."/>
            <person name="Delwiche C.F."/>
            <person name="Petrasek J."/>
            <person name="Van de Peer Y."/>
            <person name="Friml J."/>
            <person name="Beilby M."/>
            <person name="Dolan L."/>
            <person name="Kohara Y."/>
            <person name="Sugano S."/>
            <person name="Fujiyama A."/>
            <person name="Delaux P.-M."/>
            <person name="Quint M."/>
            <person name="TheiBen G."/>
            <person name="Hagemann M."/>
            <person name="Harholt J."/>
            <person name="Dunand C."/>
            <person name="Zachgo S."/>
            <person name="Langdale J."/>
            <person name="Maumus F."/>
            <person name="Straeten D.V.D."/>
            <person name="Gould S.B."/>
            <person name="Rensing S.A."/>
        </authorList>
    </citation>
    <scope>NUCLEOTIDE SEQUENCE [LARGE SCALE GENOMIC DNA]</scope>
    <source>
        <strain evidence="1 2">S276</strain>
    </source>
</reference>
<name>A0A388MA17_CHABU</name>
<organism evidence="1 2">
    <name type="scientific">Chara braunii</name>
    <name type="common">Braun's stonewort</name>
    <dbReference type="NCBI Taxonomy" id="69332"/>
    <lineage>
        <taxon>Eukaryota</taxon>
        <taxon>Viridiplantae</taxon>
        <taxon>Streptophyta</taxon>
        <taxon>Charophyceae</taxon>
        <taxon>Charales</taxon>
        <taxon>Characeae</taxon>
        <taxon>Chara</taxon>
    </lineage>
</organism>
<dbReference type="Gramene" id="GBG91414">
    <property type="protein sequence ID" value="GBG91414"/>
    <property type="gene ID" value="CBR_g52301"/>
</dbReference>
<sequence>MQIGPGAEPMGAIPKGGQMPRKKVIEELRLKRFYEEGVRKLARPRNSIIKMHQLLAVRHARHEDTLETFRARREITRKQDALDQALHAQLVENFEQMQREDFRVELALVERAQRMKDLRRVRATHDMKSGIDSFERNARRIGVEFEKGEGLR</sequence>
<gene>
    <name evidence="1" type="ORF">CBR_g52301</name>
</gene>